<keyword evidence="3 6" id="KW-0812">Transmembrane</keyword>
<organism evidence="7 8">
    <name type="scientific">Anopheles farauti</name>
    <dbReference type="NCBI Taxonomy" id="69004"/>
    <lineage>
        <taxon>Eukaryota</taxon>
        <taxon>Metazoa</taxon>
        <taxon>Ecdysozoa</taxon>
        <taxon>Arthropoda</taxon>
        <taxon>Hexapoda</taxon>
        <taxon>Insecta</taxon>
        <taxon>Pterygota</taxon>
        <taxon>Neoptera</taxon>
        <taxon>Endopterygota</taxon>
        <taxon>Diptera</taxon>
        <taxon>Nematocera</taxon>
        <taxon>Culicoidea</taxon>
        <taxon>Culicidae</taxon>
        <taxon>Anophelinae</taxon>
        <taxon>Anopheles</taxon>
    </lineage>
</organism>
<dbReference type="Pfam" id="PF08395">
    <property type="entry name" value="7tm_7"/>
    <property type="match status" value="1"/>
</dbReference>
<name>A0A182QGC2_9DIPT</name>
<dbReference type="GO" id="GO:0050909">
    <property type="term" value="P:sensory perception of taste"/>
    <property type="evidence" value="ECO:0007669"/>
    <property type="project" value="InterPro"/>
</dbReference>
<dbReference type="STRING" id="69004.A0A182QGC2"/>
<keyword evidence="5 6" id="KW-0472">Membrane</keyword>
<proteinExistence type="inferred from homology"/>
<evidence type="ECO:0000256" key="3">
    <source>
        <dbReference type="ARBA" id="ARBA00022692"/>
    </source>
</evidence>
<evidence type="ECO:0000313" key="8">
    <source>
        <dbReference type="Proteomes" id="UP000075886"/>
    </source>
</evidence>
<feature type="transmembrane region" description="Helical" evidence="6">
    <location>
        <begin position="228"/>
        <end position="251"/>
    </location>
</feature>
<keyword evidence="6" id="KW-0675">Receptor</keyword>
<comment type="subcellular location">
    <subcellularLocation>
        <location evidence="1 6">Cell membrane</location>
        <topology evidence="1 6">Multi-pass membrane protein</topology>
    </subcellularLocation>
</comment>
<dbReference type="GO" id="GO:0005886">
    <property type="term" value="C:plasma membrane"/>
    <property type="evidence" value="ECO:0007669"/>
    <property type="project" value="UniProtKB-SubCell"/>
</dbReference>
<keyword evidence="2 6" id="KW-1003">Cell membrane</keyword>
<dbReference type="EnsemblMetazoa" id="AFAF009607-RA">
    <property type="protein sequence ID" value="AFAF009607-PA"/>
    <property type="gene ID" value="AFAF009607"/>
</dbReference>
<comment type="caution">
    <text evidence="6">Lacks conserved residue(s) required for the propagation of feature annotation.</text>
</comment>
<evidence type="ECO:0000313" key="7">
    <source>
        <dbReference type="EnsemblMetazoa" id="AFAF009607-PA"/>
    </source>
</evidence>
<dbReference type="AlphaFoldDB" id="A0A182QGC2"/>
<reference evidence="7" key="2">
    <citation type="submission" date="2020-05" db="UniProtKB">
        <authorList>
            <consortium name="EnsemblMetazoa"/>
        </authorList>
    </citation>
    <scope>IDENTIFICATION</scope>
    <source>
        <strain evidence="7">FAR1</strain>
    </source>
</reference>
<dbReference type="Proteomes" id="UP000075886">
    <property type="component" value="Unassembled WGS sequence"/>
</dbReference>
<dbReference type="EMBL" id="AXCN02002064">
    <property type="status" value="NOT_ANNOTATED_CDS"/>
    <property type="molecule type" value="Genomic_DNA"/>
</dbReference>
<dbReference type="InterPro" id="IPR013604">
    <property type="entry name" value="7TM_chemorcpt"/>
</dbReference>
<evidence type="ECO:0000256" key="5">
    <source>
        <dbReference type="ARBA" id="ARBA00023136"/>
    </source>
</evidence>
<keyword evidence="8" id="KW-1185">Reference proteome</keyword>
<comment type="function">
    <text evidence="6">Gustatory receptor which mediates acceptance or avoidance behavior, depending on its substrates.</text>
</comment>
<dbReference type="GO" id="GO:0007165">
    <property type="term" value="P:signal transduction"/>
    <property type="evidence" value="ECO:0007669"/>
    <property type="project" value="UniProtKB-KW"/>
</dbReference>
<comment type="similarity">
    <text evidence="6">Belongs to the insect chemoreceptor superfamily. Gustatory receptor (GR) family.</text>
</comment>
<feature type="transmembrane region" description="Helical" evidence="6">
    <location>
        <begin position="155"/>
        <end position="174"/>
    </location>
</feature>
<feature type="transmembrane region" description="Helical" evidence="6">
    <location>
        <begin position="72"/>
        <end position="96"/>
    </location>
</feature>
<protein>
    <recommendedName>
        <fullName evidence="6">Gustatory receptor</fullName>
    </recommendedName>
</protein>
<keyword evidence="6" id="KW-0807">Transducer</keyword>
<evidence type="ECO:0000256" key="2">
    <source>
        <dbReference type="ARBA" id="ARBA00022475"/>
    </source>
</evidence>
<evidence type="ECO:0000256" key="6">
    <source>
        <dbReference type="RuleBase" id="RU363108"/>
    </source>
</evidence>
<evidence type="ECO:0000256" key="4">
    <source>
        <dbReference type="ARBA" id="ARBA00022989"/>
    </source>
</evidence>
<feature type="transmembrane region" description="Helical" evidence="6">
    <location>
        <begin position="34"/>
        <end position="52"/>
    </location>
</feature>
<sequence length="357" mass="42560">MAIEDRFSKAIKFYQLLALHWFSMRRQRFGRFQLTLYITLNFCLITTLFCWIHRHQELVMFAENWLGYMVDIAKFFILIFTYYSLFLESALHGCILRDVWRELGHIVRLIPRAKWDLQQLAHFTTVGTFVAYSSWWELTYAYGVCKATRCTNFTVLFWILFTLIHLHQMQILLYTNLLAFCLTTLNAELGWTIELSKGASRYGGRRSDGQICGQLHTLMDVFTRAERLLALINHAFGYSFMILKLINHFYILTDTYWIVYGFINGKIFDSLYLECSLTSKFVCLMLNLHSNERILTEYRRIRELLHRIDLGWQLRCHHGWHMVENFLLRLHYSQPFAVTALRMFRMDYGVMMEVTIA</sequence>
<evidence type="ECO:0000256" key="1">
    <source>
        <dbReference type="ARBA" id="ARBA00004651"/>
    </source>
</evidence>
<dbReference type="VEuPathDB" id="VectorBase:AFAF009607"/>
<reference evidence="8" key="1">
    <citation type="submission" date="2014-01" db="EMBL/GenBank/DDBJ databases">
        <title>The Genome Sequence of Anopheles farauti FAR1 (V2).</title>
        <authorList>
            <consortium name="The Broad Institute Genomics Platform"/>
            <person name="Neafsey D.E."/>
            <person name="Besansky N."/>
            <person name="Howell P."/>
            <person name="Walton C."/>
            <person name="Young S.K."/>
            <person name="Zeng Q."/>
            <person name="Gargeya S."/>
            <person name="Fitzgerald M."/>
            <person name="Haas B."/>
            <person name="Abouelleil A."/>
            <person name="Allen A.W."/>
            <person name="Alvarado L."/>
            <person name="Arachchi H.M."/>
            <person name="Berlin A.M."/>
            <person name="Chapman S.B."/>
            <person name="Gainer-Dewar J."/>
            <person name="Goldberg J."/>
            <person name="Griggs A."/>
            <person name="Gujja S."/>
            <person name="Hansen M."/>
            <person name="Howarth C."/>
            <person name="Imamovic A."/>
            <person name="Ireland A."/>
            <person name="Larimer J."/>
            <person name="McCowan C."/>
            <person name="Murphy C."/>
            <person name="Pearson M."/>
            <person name="Poon T.W."/>
            <person name="Priest M."/>
            <person name="Roberts A."/>
            <person name="Saif S."/>
            <person name="Shea T."/>
            <person name="Sisk P."/>
            <person name="Sykes S."/>
            <person name="Wortman J."/>
            <person name="Nusbaum C."/>
            <person name="Birren B."/>
        </authorList>
    </citation>
    <scope>NUCLEOTIDE SEQUENCE [LARGE SCALE GENOMIC DNA]</scope>
    <source>
        <strain evidence="8">FAR1</strain>
    </source>
</reference>
<keyword evidence="4 6" id="KW-1133">Transmembrane helix</keyword>
<accession>A0A182QGC2</accession>